<organism evidence="1 2">
    <name type="scientific">Eiseniibacteriota bacterium</name>
    <dbReference type="NCBI Taxonomy" id="2212470"/>
    <lineage>
        <taxon>Bacteria</taxon>
        <taxon>Candidatus Eiseniibacteriota</taxon>
    </lineage>
</organism>
<comment type="caution">
    <text evidence="1">The sequence shown here is derived from an EMBL/GenBank/DDBJ whole genome shotgun (WGS) entry which is preliminary data.</text>
</comment>
<dbReference type="AlphaFoldDB" id="A0A948RYF1"/>
<dbReference type="EMBL" id="JAHJDP010000077">
    <property type="protein sequence ID" value="MBU2691888.1"/>
    <property type="molecule type" value="Genomic_DNA"/>
</dbReference>
<reference evidence="1" key="1">
    <citation type="submission" date="2021-05" db="EMBL/GenBank/DDBJ databases">
        <title>Energy efficiency and biological interactions define the core microbiome of deep oligotrophic groundwater.</title>
        <authorList>
            <person name="Mehrshad M."/>
            <person name="Lopez-Fernandez M."/>
            <person name="Bell E."/>
            <person name="Bernier-Latmani R."/>
            <person name="Bertilsson S."/>
            <person name="Dopson M."/>
        </authorList>
    </citation>
    <scope>NUCLEOTIDE SEQUENCE</scope>
    <source>
        <strain evidence="1">Modern_marine.mb.64</strain>
    </source>
</reference>
<evidence type="ECO:0000313" key="2">
    <source>
        <dbReference type="Proteomes" id="UP000777784"/>
    </source>
</evidence>
<name>A0A948RYF1_UNCEI</name>
<evidence type="ECO:0000313" key="1">
    <source>
        <dbReference type="EMBL" id="MBU2691888.1"/>
    </source>
</evidence>
<proteinExistence type="predicted"/>
<accession>A0A948RYF1</accession>
<protein>
    <submittedName>
        <fullName evidence="1">Uncharacterized protein</fullName>
    </submittedName>
</protein>
<gene>
    <name evidence="1" type="ORF">KJ970_13285</name>
</gene>
<sequence length="70" mass="8053">MTPKELQEPQLEICREVAISITGDVVAHMAKLILSKKDIHSGDMDELRDLIQAHIEELYRRLSQQEKPDV</sequence>
<dbReference type="Proteomes" id="UP000777784">
    <property type="component" value="Unassembled WGS sequence"/>
</dbReference>